<evidence type="ECO:0000313" key="1">
    <source>
        <dbReference type="EMBL" id="KAJ8963076.1"/>
    </source>
</evidence>
<organism evidence="1 2">
    <name type="scientific">Aromia moschata</name>
    <dbReference type="NCBI Taxonomy" id="1265417"/>
    <lineage>
        <taxon>Eukaryota</taxon>
        <taxon>Metazoa</taxon>
        <taxon>Ecdysozoa</taxon>
        <taxon>Arthropoda</taxon>
        <taxon>Hexapoda</taxon>
        <taxon>Insecta</taxon>
        <taxon>Pterygota</taxon>
        <taxon>Neoptera</taxon>
        <taxon>Endopterygota</taxon>
        <taxon>Coleoptera</taxon>
        <taxon>Polyphaga</taxon>
        <taxon>Cucujiformia</taxon>
        <taxon>Chrysomeloidea</taxon>
        <taxon>Cerambycidae</taxon>
        <taxon>Cerambycinae</taxon>
        <taxon>Callichromatini</taxon>
        <taxon>Aromia</taxon>
    </lineage>
</organism>
<keyword evidence="2" id="KW-1185">Reference proteome</keyword>
<accession>A0AAV8ZF84</accession>
<name>A0AAV8ZF84_9CUCU</name>
<evidence type="ECO:0000313" key="2">
    <source>
        <dbReference type="Proteomes" id="UP001162162"/>
    </source>
</evidence>
<comment type="caution">
    <text evidence="1">The sequence shown here is derived from an EMBL/GenBank/DDBJ whole genome shotgun (WGS) entry which is preliminary data.</text>
</comment>
<dbReference type="Proteomes" id="UP001162162">
    <property type="component" value="Unassembled WGS sequence"/>
</dbReference>
<dbReference type="AlphaFoldDB" id="A0AAV8ZF84"/>
<proteinExistence type="predicted"/>
<sequence length="185" mass="21302">MCNNKIKKYLPLAQSLQIVDDVNTLLQTISDSRNDNVREKCDRALKTNPDFITLRQIYARRTSLLASQKPLGVLLKEPDALSADRIVIPPYLGRLCRRIKEIKIQFVNTDWHQGPRDTMAQKRMQISLLMKDSKNATKTTRLVHETKCKKLLNILKIAKKLEQVLILQFIVDNKLGAISILHVFK</sequence>
<reference evidence="1" key="1">
    <citation type="journal article" date="2023" name="Insect Mol. Biol.">
        <title>Genome sequencing provides insights into the evolution of gene families encoding plant cell wall-degrading enzymes in longhorned beetles.</title>
        <authorList>
            <person name="Shin N.R."/>
            <person name="Okamura Y."/>
            <person name="Kirsch R."/>
            <person name="Pauchet Y."/>
        </authorList>
    </citation>
    <scope>NUCLEOTIDE SEQUENCE</scope>
    <source>
        <strain evidence="1">AMC_N1</strain>
    </source>
</reference>
<gene>
    <name evidence="1" type="ORF">NQ318_018540</name>
</gene>
<protein>
    <submittedName>
        <fullName evidence="1">Uncharacterized protein</fullName>
    </submittedName>
</protein>
<dbReference type="EMBL" id="JAPWTK010000001">
    <property type="protein sequence ID" value="KAJ8963076.1"/>
    <property type="molecule type" value="Genomic_DNA"/>
</dbReference>